<dbReference type="EMBL" id="PDOA01000023">
    <property type="protein sequence ID" value="PWC26865.1"/>
    <property type="molecule type" value="Genomic_DNA"/>
</dbReference>
<dbReference type="SUPFAM" id="SSF141099">
    <property type="entry name" value="Atu1913-like"/>
    <property type="match status" value="1"/>
</dbReference>
<evidence type="ECO:0000313" key="2">
    <source>
        <dbReference type="EMBL" id="PWC26865.1"/>
    </source>
</evidence>
<dbReference type="GO" id="GO:0007165">
    <property type="term" value="P:signal transduction"/>
    <property type="evidence" value="ECO:0007669"/>
    <property type="project" value="InterPro"/>
</dbReference>
<protein>
    <submittedName>
        <fullName evidence="2">Molecular chaperone Tir</fullName>
    </submittedName>
</protein>
<dbReference type="SUPFAM" id="SSF52200">
    <property type="entry name" value="Toll/Interleukin receptor TIR domain"/>
    <property type="match status" value="1"/>
</dbReference>
<reference evidence="3" key="1">
    <citation type="submission" date="2017-10" db="EMBL/GenBank/DDBJ databases">
        <authorList>
            <person name="Toshchakov S.V."/>
            <person name="Goeva M.A."/>
        </authorList>
    </citation>
    <scope>NUCLEOTIDE SEQUENCE [LARGE SCALE GENOMIC DNA]</scope>
    <source>
        <strain evidence="3">JR1/69-1-13</strain>
    </source>
</reference>
<dbReference type="OrthoDB" id="7055795at2"/>
<gene>
    <name evidence="2" type="ORF">CR165_20860</name>
</gene>
<dbReference type="InterPro" id="IPR036488">
    <property type="entry name" value="DUF1883-like_sf"/>
</dbReference>
<comment type="caution">
    <text evidence="2">The sequence shown here is derived from an EMBL/GenBank/DDBJ whole genome shotgun (WGS) entry which is preliminary data.</text>
</comment>
<dbReference type="InterPro" id="IPR015073">
    <property type="entry name" value="DUF1883"/>
</dbReference>
<dbReference type="RefSeq" id="WP_109518922.1">
    <property type="nucleotide sequence ID" value="NZ_PDOA01000023.1"/>
</dbReference>
<dbReference type="Gene3D" id="4.10.1210.10">
    <property type="entry name" value="Atu1913-like"/>
    <property type="match status" value="1"/>
</dbReference>
<evidence type="ECO:0000259" key="1">
    <source>
        <dbReference type="PROSITE" id="PS50104"/>
    </source>
</evidence>
<sequence length="267" mass="29306">MNFTQYDLGYVQAGSVVEVTLQGNQTNVRLMDSSNFSAYRSGRQHRFIGGRAQRSPVRLEVPHTGTWHVAVDMQGLAGSVRSGIRVIPAAALRPLPAINEASLRSIPSLVRDAEQDLAPTPEAPDGRTFDVFISHASEDKYEVVRPLATALASAGLSVWYDEFELRIGDSLRRKIDRGLASSRFGVVVLSNTFFGRGWPEYELDGLVTRAVSGDQILLPIWHNVTKKEVIGYSPSLADRLARSTATHTVEEIAAEIIDVIRNPVPAQ</sequence>
<keyword evidence="3" id="KW-1185">Reference proteome</keyword>
<proteinExistence type="predicted"/>
<dbReference type="Gene3D" id="3.40.50.10140">
    <property type="entry name" value="Toll/interleukin-1 receptor homology (TIR) domain"/>
    <property type="match status" value="1"/>
</dbReference>
<dbReference type="PROSITE" id="PS50104">
    <property type="entry name" value="TIR"/>
    <property type="match status" value="1"/>
</dbReference>
<dbReference type="InterPro" id="IPR035897">
    <property type="entry name" value="Toll_tir_struct_dom_sf"/>
</dbReference>
<evidence type="ECO:0000313" key="3">
    <source>
        <dbReference type="Proteomes" id="UP000245048"/>
    </source>
</evidence>
<accession>A0A2U1UYY5</accession>
<dbReference type="Proteomes" id="UP000245048">
    <property type="component" value="Unassembled WGS sequence"/>
</dbReference>
<dbReference type="SMART" id="SM00255">
    <property type="entry name" value="TIR"/>
    <property type="match status" value="1"/>
</dbReference>
<organism evidence="2 3">
    <name type="scientific">Teichococcus aestuarii</name>
    <dbReference type="NCBI Taxonomy" id="568898"/>
    <lineage>
        <taxon>Bacteria</taxon>
        <taxon>Pseudomonadati</taxon>
        <taxon>Pseudomonadota</taxon>
        <taxon>Alphaproteobacteria</taxon>
        <taxon>Acetobacterales</taxon>
        <taxon>Roseomonadaceae</taxon>
        <taxon>Roseomonas</taxon>
    </lineage>
</organism>
<name>A0A2U1UYY5_9PROT</name>
<dbReference type="Pfam" id="PF08980">
    <property type="entry name" value="DUF1883"/>
    <property type="match status" value="1"/>
</dbReference>
<dbReference type="AlphaFoldDB" id="A0A2U1UYY5"/>
<dbReference type="InterPro" id="IPR000157">
    <property type="entry name" value="TIR_dom"/>
</dbReference>
<feature type="domain" description="TIR" evidence="1">
    <location>
        <begin position="127"/>
        <end position="260"/>
    </location>
</feature>
<dbReference type="Pfam" id="PF13676">
    <property type="entry name" value="TIR_2"/>
    <property type="match status" value="1"/>
</dbReference>